<sequence>MPKWLIAIATAPLLLTLPPHSLRSALADEIAGTILSIDPFEGLFSLEDGSRFLLTDTLSSQDLMIGSEVLITFTTTVSGDRLVTALQVVN</sequence>
<gene>
    <name evidence="1" type="ORF">LAL4801_02015</name>
</gene>
<dbReference type="InterPro" id="IPR009780">
    <property type="entry name" value="DUF1344"/>
</dbReference>
<reference evidence="2" key="1">
    <citation type="submission" date="2015-07" db="EMBL/GenBank/DDBJ databases">
        <authorList>
            <person name="Rodrigo-Torres Lidia"/>
            <person name="Arahal R.David."/>
        </authorList>
    </citation>
    <scope>NUCLEOTIDE SEQUENCE [LARGE SCALE GENOMIC DNA]</scope>
    <source>
        <strain evidence="2">CECT 4801</strain>
    </source>
</reference>
<organism evidence="1 2">
    <name type="scientific">Roseibium aggregatum</name>
    <dbReference type="NCBI Taxonomy" id="187304"/>
    <lineage>
        <taxon>Bacteria</taxon>
        <taxon>Pseudomonadati</taxon>
        <taxon>Pseudomonadota</taxon>
        <taxon>Alphaproteobacteria</taxon>
        <taxon>Hyphomicrobiales</taxon>
        <taxon>Stappiaceae</taxon>
        <taxon>Roseibium</taxon>
    </lineage>
</organism>
<dbReference type="OrthoDB" id="7872012at2"/>
<dbReference type="Proteomes" id="UP000048926">
    <property type="component" value="Unassembled WGS sequence"/>
</dbReference>
<accession>A0A0M6Y0C7</accession>
<keyword evidence="2" id="KW-1185">Reference proteome</keyword>
<dbReference type="EMBL" id="CXST01000001">
    <property type="protein sequence ID" value="CTQ43575.1"/>
    <property type="molecule type" value="Genomic_DNA"/>
</dbReference>
<evidence type="ECO:0000313" key="1">
    <source>
        <dbReference type="EMBL" id="CTQ43575.1"/>
    </source>
</evidence>
<dbReference type="STRING" id="187304.B0E33_19895"/>
<protein>
    <recommendedName>
        <fullName evidence="3">DUF5666 domain-containing protein</fullName>
    </recommendedName>
</protein>
<evidence type="ECO:0008006" key="3">
    <source>
        <dbReference type="Google" id="ProtNLM"/>
    </source>
</evidence>
<dbReference type="Pfam" id="PF07076">
    <property type="entry name" value="DUF1344"/>
    <property type="match status" value="1"/>
</dbReference>
<name>A0A0M6Y0C7_9HYPH</name>
<dbReference type="AlphaFoldDB" id="A0A0M6Y0C7"/>
<dbReference type="RefSeq" id="WP_055655759.1">
    <property type="nucleotide sequence ID" value="NZ_CP045617.1"/>
</dbReference>
<evidence type="ECO:0000313" key="2">
    <source>
        <dbReference type="Proteomes" id="UP000048926"/>
    </source>
</evidence>
<proteinExistence type="predicted"/>